<evidence type="ECO:0000256" key="2">
    <source>
        <dbReference type="SAM" id="Phobius"/>
    </source>
</evidence>
<keyword evidence="2" id="KW-0472">Membrane</keyword>
<keyword evidence="2" id="KW-1133">Transmembrane helix</keyword>
<name>A0A085WW81_9BACT</name>
<accession>A0A085WW81</accession>
<feature type="transmembrane region" description="Helical" evidence="2">
    <location>
        <begin position="179"/>
        <end position="198"/>
    </location>
</feature>
<dbReference type="EMBL" id="JMCB01000001">
    <property type="protein sequence ID" value="KFE71944.1"/>
    <property type="molecule type" value="Genomic_DNA"/>
</dbReference>
<keyword evidence="2" id="KW-0812">Transmembrane</keyword>
<proteinExistence type="predicted"/>
<comment type="caution">
    <text evidence="3">The sequence shown here is derived from an EMBL/GenBank/DDBJ whole genome shotgun (WGS) entry which is preliminary data.</text>
</comment>
<feature type="transmembrane region" description="Helical" evidence="2">
    <location>
        <begin position="31"/>
        <end position="56"/>
    </location>
</feature>
<evidence type="ECO:0000256" key="1">
    <source>
        <dbReference type="SAM" id="MobiDB-lite"/>
    </source>
</evidence>
<evidence type="ECO:0000313" key="3">
    <source>
        <dbReference type="EMBL" id="KFE71944.1"/>
    </source>
</evidence>
<keyword evidence="4" id="KW-1185">Reference proteome</keyword>
<reference evidence="3 4" key="1">
    <citation type="submission" date="2014-04" db="EMBL/GenBank/DDBJ databases">
        <title>Genome assembly of Hyalangium minutum DSM 14724.</title>
        <authorList>
            <person name="Sharma G."/>
            <person name="Subramanian S."/>
        </authorList>
    </citation>
    <scope>NUCLEOTIDE SEQUENCE [LARGE SCALE GENOMIC DNA]</scope>
    <source>
        <strain evidence="3 4">DSM 14724</strain>
    </source>
</reference>
<organism evidence="3 4">
    <name type="scientific">Hyalangium minutum</name>
    <dbReference type="NCBI Taxonomy" id="394096"/>
    <lineage>
        <taxon>Bacteria</taxon>
        <taxon>Pseudomonadati</taxon>
        <taxon>Myxococcota</taxon>
        <taxon>Myxococcia</taxon>
        <taxon>Myxococcales</taxon>
        <taxon>Cystobacterineae</taxon>
        <taxon>Archangiaceae</taxon>
        <taxon>Hyalangium</taxon>
    </lineage>
</organism>
<protein>
    <submittedName>
        <fullName evidence="3">Uncharacterized protein</fullName>
    </submittedName>
</protein>
<feature type="region of interest" description="Disordered" evidence="1">
    <location>
        <begin position="1"/>
        <end position="22"/>
    </location>
</feature>
<feature type="transmembrane region" description="Helical" evidence="2">
    <location>
        <begin position="109"/>
        <end position="128"/>
    </location>
</feature>
<evidence type="ECO:0000313" key="4">
    <source>
        <dbReference type="Proteomes" id="UP000028725"/>
    </source>
</evidence>
<sequence>MAGQSEFPLQPAPVAMPGAQRVPEGASGPSAWSLLAAGLMGEAVLVFPLSLTGAFVGALSKEPCDEHCDGVTYWRYGAAVGGALGVALGASGGMMLMGAAQGGHARWPATLGGATLGSALGLGVLLSTGRLMDPIVDAPVRFFIPPAGALVGALVGYQLSRVEADSAAPSFGLNGTQVSLILGGATLGSAAGIAGMLLINDSFYYPTPFRLEDKPYRFLLPLAGAALGALVGYQGSKAVAGHSSGSAASEGTPVSLLSGVAPMPGGGMVSVGGRF</sequence>
<dbReference type="PATRIC" id="fig|394096.3.peg.203"/>
<gene>
    <name evidence="3" type="ORF">DB31_0205</name>
</gene>
<dbReference type="Proteomes" id="UP000028725">
    <property type="component" value="Unassembled WGS sequence"/>
</dbReference>
<feature type="transmembrane region" description="Helical" evidence="2">
    <location>
        <begin position="140"/>
        <end position="159"/>
    </location>
</feature>
<dbReference type="AlphaFoldDB" id="A0A085WW81"/>
<feature type="transmembrane region" description="Helical" evidence="2">
    <location>
        <begin position="218"/>
        <end position="236"/>
    </location>
</feature>
<feature type="transmembrane region" description="Helical" evidence="2">
    <location>
        <begin position="76"/>
        <end position="97"/>
    </location>
</feature>